<evidence type="ECO:0000256" key="8">
    <source>
        <dbReference type="ARBA" id="ARBA00023277"/>
    </source>
</evidence>
<feature type="binding site" evidence="9">
    <location>
        <position position="91"/>
    </location>
    <ligand>
        <name>Mg(2+)</name>
        <dbReference type="ChEBI" id="CHEBI:18420"/>
        <label>1</label>
    </ligand>
</feature>
<dbReference type="InterPro" id="IPR033391">
    <property type="entry name" value="FBPase_N"/>
</dbReference>
<comment type="catalytic activity">
    <reaction evidence="1 9">
        <text>beta-D-fructose 1,6-bisphosphate + H2O = beta-D-fructose 6-phosphate + phosphate</text>
        <dbReference type="Rhea" id="RHEA:11064"/>
        <dbReference type="ChEBI" id="CHEBI:15377"/>
        <dbReference type="ChEBI" id="CHEBI:32966"/>
        <dbReference type="ChEBI" id="CHEBI:43474"/>
        <dbReference type="ChEBI" id="CHEBI:57634"/>
        <dbReference type="EC" id="3.1.3.11"/>
    </reaction>
</comment>
<dbReference type="EC" id="3.1.3.11" evidence="9"/>
<comment type="similarity">
    <text evidence="3 9 10">Belongs to the FBPase class 1 family.</text>
</comment>
<evidence type="ECO:0000256" key="10">
    <source>
        <dbReference type="RuleBase" id="RU000508"/>
    </source>
</evidence>
<organism evidence="13 14">
    <name type="scientific">Phyllobacterium myrsinacearum</name>
    <dbReference type="NCBI Taxonomy" id="28101"/>
    <lineage>
        <taxon>Bacteria</taxon>
        <taxon>Pseudomonadati</taxon>
        <taxon>Pseudomonadota</taxon>
        <taxon>Alphaproteobacteria</taxon>
        <taxon>Hyphomicrobiales</taxon>
        <taxon>Phyllobacteriaceae</taxon>
        <taxon>Phyllobacterium</taxon>
    </lineage>
</organism>
<evidence type="ECO:0000259" key="11">
    <source>
        <dbReference type="Pfam" id="PF00316"/>
    </source>
</evidence>
<comment type="subcellular location">
    <subcellularLocation>
        <location evidence="9">Cytoplasm</location>
    </subcellularLocation>
</comment>
<sequence>MTTATLDAFLGSYAECGDPLRASVSALLRQLALTAVKIRSIVNQGALGKAFSGGTGNRNADGDPQKALDVFADDMFLEAARQSPVALYGSEELTYPAVLNPRAPLALAIDPLDGSSNIDTNVSIGTIFSVLPVAGDPSSEPGASFFQKGDCQLAAGFFIYGPQLALVVTLGSGTHVFVFSSRLGTFVQAYESIVIASQAHEFAINTANYRHWDEAVQLYVDDCLKGSEGPRERDFNMRWIASLVAETYRILMRSGVFLYPGDKRKGYGEGRIRLIYEANPIAFLIEQAGGGATDTANRILDLVPHTMHQRVPFVFGSAREVARIGRYHAEPSNIGERAPLFSNRGLFRA</sequence>
<dbReference type="GO" id="GO:0006094">
    <property type="term" value="P:gluconeogenesis"/>
    <property type="evidence" value="ECO:0007669"/>
    <property type="project" value="UniProtKB-UniRule"/>
</dbReference>
<dbReference type="SUPFAM" id="SSF56655">
    <property type="entry name" value="Carbohydrate phosphatase"/>
    <property type="match status" value="1"/>
</dbReference>
<dbReference type="HAMAP" id="MF_01855">
    <property type="entry name" value="FBPase_class1"/>
    <property type="match status" value="1"/>
</dbReference>
<dbReference type="InterPro" id="IPR020548">
    <property type="entry name" value="Fructose_bisphosphatase_AS"/>
</dbReference>
<evidence type="ECO:0000256" key="1">
    <source>
        <dbReference type="ARBA" id="ARBA00001273"/>
    </source>
</evidence>
<dbReference type="PANTHER" id="PTHR11556">
    <property type="entry name" value="FRUCTOSE-1,6-BISPHOSPHATASE-RELATED"/>
    <property type="match status" value="1"/>
</dbReference>
<dbReference type="GO" id="GO:0030388">
    <property type="term" value="P:fructose 1,6-bisphosphate metabolic process"/>
    <property type="evidence" value="ECO:0007669"/>
    <property type="project" value="TreeGrafter"/>
</dbReference>
<dbReference type="FunFam" id="3.40.190.80:FF:000011">
    <property type="entry name" value="Fructose-1,6-bisphosphatase class 1"/>
    <property type="match status" value="1"/>
</dbReference>
<dbReference type="PIRSF" id="PIRSF500210">
    <property type="entry name" value="FBPtase"/>
    <property type="match status" value="1"/>
</dbReference>
<feature type="binding site" evidence="9">
    <location>
        <position position="113"/>
    </location>
    <ligand>
        <name>Mg(2+)</name>
        <dbReference type="ChEBI" id="CHEBI:18420"/>
        <label>2</label>
    </ligand>
</feature>
<dbReference type="Pfam" id="PF18913">
    <property type="entry name" value="FBPase_C"/>
    <property type="match status" value="1"/>
</dbReference>
<dbReference type="GO" id="GO:0042132">
    <property type="term" value="F:fructose 1,6-bisphosphate 1-phosphatase activity"/>
    <property type="evidence" value="ECO:0007669"/>
    <property type="project" value="UniProtKB-UniRule"/>
</dbReference>
<dbReference type="NCBIfam" id="NF006780">
    <property type="entry name" value="PRK09293.1-4"/>
    <property type="match status" value="1"/>
</dbReference>
<keyword evidence="6 9" id="KW-0378">Hydrolase</keyword>
<evidence type="ECO:0000313" key="13">
    <source>
        <dbReference type="EMBL" id="PRD52310.1"/>
    </source>
</evidence>
<feature type="binding site" evidence="9">
    <location>
        <position position="112"/>
    </location>
    <ligand>
        <name>Mg(2+)</name>
        <dbReference type="ChEBI" id="CHEBI:18420"/>
        <label>1</label>
    </ligand>
</feature>
<dbReference type="GO" id="GO:0006002">
    <property type="term" value="P:fructose 6-phosphate metabolic process"/>
    <property type="evidence" value="ECO:0007669"/>
    <property type="project" value="TreeGrafter"/>
</dbReference>
<dbReference type="OrthoDB" id="9806756at2"/>
<dbReference type="PANTHER" id="PTHR11556:SF35">
    <property type="entry name" value="SEDOHEPTULOSE-1,7-BISPHOSPHATASE, CHLOROPLASTIC"/>
    <property type="match status" value="1"/>
</dbReference>
<evidence type="ECO:0000256" key="4">
    <source>
        <dbReference type="ARBA" id="ARBA00022490"/>
    </source>
</evidence>
<dbReference type="InterPro" id="IPR000146">
    <property type="entry name" value="FBPase_class-1"/>
</dbReference>
<comment type="subunit">
    <text evidence="9">Homotetramer.</text>
</comment>
<evidence type="ECO:0000256" key="6">
    <source>
        <dbReference type="ARBA" id="ARBA00022801"/>
    </source>
</evidence>
<dbReference type="Gene3D" id="3.30.540.10">
    <property type="entry name" value="Fructose-1,6-Bisphosphatase, subunit A, domain 1"/>
    <property type="match status" value="1"/>
</dbReference>
<protein>
    <recommendedName>
        <fullName evidence="9">Fructose-1,6-bisphosphatase class 1</fullName>
        <shortName evidence="9">FBPase class 1</shortName>
        <ecNumber evidence="9">3.1.3.11</ecNumber>
    </recommendedName>
    <alternativeName>
        <fullName evidence="9">D-fructose-1,6-bisphosphate 1-phosphohydrolase class 1</fullName>
    </alternativeName>
</protein>
<reference evidence="13 14" key="1">
    <citation type="submission" date="2018-02" db="EMBL/GenBank/DDBJ databases">
        <title>The draft genome of Phyllobacterium myrsinacearum DSM5892.</title>
        <authorList>
            <person name="Li L."/>
            <person name="Liu L."/>
            <person name="Zhang X."/>
            <person name="Wang T."/>
        </authorList>
    </citation>
    <scope>NUCLEOTIDE SEQUENCE [LARGE SCALE GENOMIC DNA]</scope>
    <source>
        <strain evidence="13 14">DSM 5892</strain>
    </source>
</reference>
<keyword evidence="5 9" id="KW-0479">Metal-binding</keyword>
<dbReference type="NCBIfam" id="NF006779">
    <property type="entry name" value="PRK09293.1-3"/>
    <property type="match status" value="1"/>
</dbReference>
<dbReference type="RefSeq" id="WP_105734820.1">
    <property type="nucleotide sequence ID" value="NZ_PVBT01000004.1"/>
</dbReference>
<feature type="binding site" evidence="9">
    <location>
        <begin position="113"/>
        <end position="116"/>
    </location>
    <ligand>
        <name>substrate</name>
    </ligand>
</feature>
<feature type="binding site" evidence="9">
    <location>
        <position position="205"/>
    </location>
    <ligand>
        <name>substrate</name>
    </ligand>
</feature>
<comment type="caution">
    <text evidence="13">The sequence shown here is derived from an EMBL/GenBank/DDBJ whole genome shotgun (WGS) entry which is preliminary data.</text>
</comment>
<dbReference type="GO" id="GO:0005829">
    <property type="term" value="C:cytosol"/>
    <property type="evidence" value="ECO:0007669"/>
    <property type="project" value="TreeGrafter"/>
</dbReference>
<dbReference type="GO" id="GO:0000287">
    <property type="term" value="F:magnesium ion binding"/>
    <property type="evidence" value="ECO:0007669"/>
    <property type="project" value="UniProtKB-UniRule"/>
</dbReference>
<dbReference type="GO" id="GO:0005986">
    <property type="term" value="P:sucrose biosynthetic process"/>
    <property type="evidence" value="ECO:0007669"/>
    <property type="project" value="TreeGrafter"/>
</dbReference>
<feature type="domain" description="Fructose-1-6-bisphosphatase class 1 C-terminal" evidence="12">
    <location>
        <begin position="195"/>
        <end position="328"/>
    </location>
</feature>
<keyword evidence="7 9" id="KW-0460">Magnesium</keyword>
<dbReference type="InterPro" id="IPR028343">
    <property type="entry name" value="FBPtase"/>
</dbReference>
<dbReference type="Gene3D" id="3.40.190.80">
    <property type="match status" value="1"/>
</dbReference>
<dbReference type="PIRSF" id="PIRSF000904">
    <property type="entry name" value="FBPtase_SBPase"/>
    <property type="match status" value="1"/>
</dbReference>
<gene>
    <name evidence="9" type="primary">fbp</name>
    <name evidence="13" type="ORF">C5750_15560</name>
</gene>
<name>A0A2S9JH52_9HYPH</name>
<comment type="cofactor">
    <cofactor evidence="9">
        <name>Mg(2+)</name>
        <dbReference type="ChEBI" id="CHEBI:18420"/>
    </cofactor>
    <text evidence="9">Binds 2 magnesium ions per subunit.</text>
</comment>
<evidence type="ECO:0000256" key="2">
    <source>
        <dbReference type="ARBA" id="ARBA00005215"/>
    </source>
</evidence>
<keyword evidence="8 9" id="KW-0119">Carbohydrate metabolism</keyword>
<dbReference type="EMBL" id="PVBT01000004">
    <property type="protein sequence ID" value="PRD52310.1"/>
    <property type="molecule type" value="Genomic_DNA"/>
</dbReference>
<dbReference type="PROSITE" id="PS00124">
    <property type="entry name" value="FBPASE"/>
    <property type="match status" value="1"/>
</dbReference>
<dbReference type="InterPro" id="IPR044015">
    <property type="entry name" value="FBPase_C_dom"/>
</dbReference>
<feature type="binding site" evidence="9">
    <location>
        <position position="277"/>
    </location>
    <ligand>
        <name>Mg(2+)</name>
        <dbReference type="ChEBI" id="CHEBI:18420"/>
        <label>2</label>
    </ligand>
</feature>
<feature type="domain" description="Fructose-1-6-bisphosphatase class I N-terminal" evidence="11">
    <location>
        <begin position="22"/>
        <end position="189"/>
    </location>
</feature>
<dbReference type="Proteomes" id="UP000238563">
    <property type="component" value="Unassembled WGS sequence"/>
</dbReference>
<evidence type="ECO:0000256" key="9">
    <source>
        <dbReference type="HAMAP-Rule" id="MF_01855"/>
    </source>
</evidence>
<comment type="pathway">
    <text evidence="2">Carbohydrate biosynthesis; Calvin cycle.</text>
</comment>
<dbReference type="PRINTS" id="PR00115">
    <property type="entry name" value="F16BPHPHTASE"/>
</dbReference>
<keyword evidence="4 9" id="KW-0963">Cytoplasm</keyword>
<evidence type="ECO:0000259" key="12">
    <source>
        <dbReference type="Pfam" id="PF18913"/>
    </source>
</evidence>
<comment type="caution">
    <text evidence="9">Lacks conserved residue(s) required for the propagation of feature annotation.</text>
</comment>
<dbReference type="AlphaFoldDB" id="A0A2S9JH52"/>
<keyword evidence="14" id="KW-1185">Reference proteome</keyword>
<dbReference type="CDD" id="cd00354">
    <property type="entry name" value="FBPase"/>
    <property type="match status" value="1"/>
</dbReference>
<feature type="binding site" evidence="9">
    <location>
        <position position="110"/>
    </location>
    <ligand>
        <name>Mg(2+)</name>
        <dbReference type="ChEBI" id="CHEBI:18420"/>
        <label>2</label>
    </ligand>
</feature>
<accession>A0A2S9JH52</accession>
<evidence type="ECO:0000256" key="3">
    <source>
        <dbReference type="ARBA" id="ARBA00010941"/>
    </source>
</evidence>
<proteinExistence type="inferred from homology"/>
<evidence type="ECO:0000256" key="5">
    <source>
        <dbReference type="ARBA" id="ARBA00022723"/>
    </source>
</evidence>
<evidence type="ECO:0000256" key="7">
    <source>
        <dbReference type="ARBA" id="ARBA00022842"/>
    </source>
</evidence>
<feature type="binding site" evidence="9">
    <location>
        <position position="110"/>
    </location>
    <ligand>
        <name>Mg(2+)</name>
        <dbReference type="ChEBI" id="CHEBI:18420"/>
        <label>1</label>
    </ligand>
</feature>
<dbReference type="GO" id="GO:0006000">
    <property type="term" value="P:fructose metabolic process"/>
    <property type="evidence" value="ECO:0007669"/>
    <property type="project" value="TreeGrafter"/>
</dbReference>
<dbReference type="Pfam" id="PF00316">
    <property type="entry name" value="FBPase"/>
    <property type="match status" value="1"/>
</dbReference>
<evidence type="ECO:0000313" key="14">
    <source>
        <dbReference type="Proteomes" id="UP000238563"/>
    </source>
</evidence>